<proteinExistence type="predicted"/>
<dbReference type="Proteomes" id="UP000294802">
    <property type="component" value="Unassembled WGS sequence"/>
</dbReference>
<dbReference type="InterPro" id="IPR035940">
    <property type="entry name" value="CAP_sf"/>
</dbReference>
<dbReference type="SUPFAM" id="SSF55797">
    <property type="entry name" value="PR-1-like"/>
    <property type="match status" value="1"/>
</dbReference>
<feature type="domain" description="CAP-associated" evidence="2">
    <location>
        <begin position="70"/>
        <end position="202"/>
    </location>
</feature>
<keyword evidence="4" id="KW-1185">Reference proteome</keyword>
<evidence type="ECO:0000259" key="1">
    <source>
        <dbReference type="Pfam" id="PF00188"/>
    </source>
</evidence>
<dbReference type="AlphaFoldDB" id="A0A4R6BS99"/>
<evidence type="ECO:0000259" key="2">
    <source>
        <dbReference type="Pfam" id="PF14504"/>
    </source>
</evidence>
<gene>
    <name evidence="3" type="ORF">ERX29_10140</name>
</gene>
<feature type="domain" description="SCP" evidence="1">
    <location>
        <begin position="223"/>
        <end position="334"/>
    </location>
</feature>
<dbReference type="PANTHER" id="PTHR31157">
    <property type="entry name" value="SCP DOMAIN-CONTAINING PROTEIN"/>
    <property type="match status" value="1"/>
</dbReference>
<name>A0A4R6BS99_9STAP</name>
<reference evidence="3 4" key="1">
    <citation type="submission" date="2019-01" db="EMBL/GenBank/DDBJ databases">
        <title>Draft genome sequences of the type strains of six Macrococcus species.</title>
        <authorList>
            <person name="Mazhar S."/>
            <person name="Altermann E."/>
            <person name="Hill C."/>
            <person name="Mcauliffe O."/>
        </authorList>
    </citation>
    <scope>NUCLEOTIDE SEQUENCE [LARGE SCALE GENOMIC DNA]</scope>
    <source>
        <strain evidence="3 4">CCM4815</strain>
    </source>
</reference>
<dbReference type="Gene3D" id="3.40.33.10">
    <property type="entry name" value="CAP"/>
    <property type="match status" value="1"/>
</dbReference>
<organism evidence="3 4">
    <name type="scientific">Macrococcus lamae</name>
    <dbReference type="NCBI Taxonomy" id="198484"/>
    <lineage>
        <taxon>Bacteria</taxon>
        <taxon>Bacillati</taxon>
        <taxon>Bacillota</taxon>
        <taxon>Bacilli</taxon>
        <taxon>Bacillales</taxon>
        <taxon>Staphylococcaceae</taxon>
        <taxon>Macrococcus</taxon>
    </lineage>
</organism>
<sequence>MLLRSTMKILLLFLLLLIMVFIFPLRMMSLPDDWILSVKDNVREFVSQQTKEKSSTTNDVPKSYINDIKLGMTKTAVDKLLGKPQDELTNQYNNSWYVYHHHFDHFILVSYEKQRVEGIYIVASPFNSIKGVKYGMNEKNVKNILGEPLKVFNGQDYRLKLDEPHTIIYLNKGVYYTYYFDQHENNKLVGMKVVTQSMENQKPRLYANPSDELKKDFETLDYYLINADRVKYGLPALSYHDKISITAFNHSRDMSEQGYFSHTNLEGLDPFDRMQRDGLHYSVAGENLAYGQVSPIEAHHGLMNSLGHRKNILNEKFEQVGIGVAFNPENIPFYTENYITEN</sequence>
<protein>
    <submittedName>
        <fullName evidence="3">CAP domain-containing protein</fullName>
    </submittedName>
</protein>
<dbReference type="CDD" id="cd05379">
    <property type="entry name" value="CAP_bacterial"/>
    <property type="match status" value="1"/>
</dbReference>
<dbReference type="PANTHER" id="PTHR31157:SF1">
    <property type="entry name" value="SCP DOMAIN-CONTAINING PROTEIN"/>
    <property type="match status" value="1"/>
</dbReference>
<dbReference type="Pfam" id="PF00188">
    <property type="entry name" value="CAP"/>
    <property type="match status" value="1"/>
</dbReference>
<dbReference type="Pfam" id="PF14504">
    <property type="entry name" value="CAP_assoc_N"/>
    <property type="match status" value="1"/>
</dbReference>
<evidence type="ECO:0000313" key="3">
    <source>
        <dbReference type="EMBL" id="TDM05260.1"/>
    </source>
</evidence>
<dbReference type="InterPro" id="IPR014044">
    <property type="entry name" value="CAP_dom"/>
</dbReference>
<evidence type="ECO:0000313" key="4">
    <source>
        <dbReference type="Proteomes" id="UP000294802"/>
    </source>
</evidence>
<comment type="caution">
    <text evidence="3">The sequence shown here is derived from an EMBL/GenBank/DDBJ whole genome shotgun (WGS) entry which is preliminary data.</text>
</comment>
<dbReference type="OrthoDB" id="9783944at2"/>
<dbReference type="EMBL" id="SCWB01000021">
    <property type="protein sequence ID" value="TDM05260.1"/>
    <property type="molecule type" value="Genomic_DNA"/>
</dbReference>
<dbReference type="InterPro" id="IPR029410">
    <property type="entry name" value="CAP_assoc"/>
</dbReference>
<accession>A0A4R6BS99</accession>